<evidence type="ECO:0000313" key="9">
    <source>
        <dbReference type="EMBL" id="SEM41024.1"/>
    </source>
</evidence>
<evidence type="ECO:0000256" key="5">
    <source>
        <dbReference type="ARBA" id="ARBA00023136"/>
    </source>
</evidence>
<name>A0A1H7Y570_9RHOB</name>
<evidence type="ECO:0000313" key="10">
    <source>
        <dbReference type="Proteomes" id="UP000182160"/>
    </source>
</evidence>
<comment type="subcellular location">
    <subcellularLocation>
        <location evidence="1">Membrane</location>
        <topology evidence="1">Multi-pass membrane protein</topology>
    </subcellularLocation>
</comment>
<dbReference type="GO" id="GO:0016020">
    <property type="term" value="C:membrane"/>
    <property type="evidence" value="ECO:0007669"/>
    <property type="project" value="UniProtKB-SubCell"/>
</dbReference>
<accession>A0A1H7Y570</accession>
<evidence type="ECO:0000259" key="8">
    <source>
        <dbReference type="Pfam" id="PF00892"/>
    </source>
</evidence>
<feature type="domain" description="EamA" evidence="8">
    <location>
        <begin position="189"/>
        <end position="323"/>
    </location>
</feature>
<feature type="transmembrane region" description="Helical" evidence="7">
    <location>
        <begin position="106"/>
        <end position="126"/>
    </location>
</feature>
<dbReference type="PANTHER" id="PTHR32322:SF2">
    <property type="entry name" value="EAMA DOMAIN-CONTAINING PROTEIN"/>
    <property type="match status" value="1"/>
</dbReference>
<gene>
    <name evidence="9" type="ORF">SAMN04488077_104236</name>
</gene>
<dbReference type="Pfam" id="PF00892">
    <property type="entry name" value="EamA"/>
    <property type="match status" value="2"/>
</dbReference>
<feature type="region of interest" description="Disordered" evidence="6">
    <location>
        <begin position="368"/>
        <end position="411"/>
    </location>
</feature>
<evidence type="ECO:0000256" key="2">
    <source>
        <dbReference type="ARBA" id="ARBA00007362"/>
    </source>
</evidence>
<feature type="transmembrane region" description="Helical" evidence="7">
    <location>
        <begin position="283"/>
        <end position="303"/>
    </location>
</feature>
<dbReference type="SUPFAM" id="SSF103481">
    <property type="entry name" value="Multidrug resistance efflux transporter EmrE"/>
    <property type="match status" value="2"/>
</dbReference>
<keyword evidence="4 7" id="KW-1133">Transmembrane helix</keyword>
<dbReference type="PANTHER" id="PTHR32322">
    <property type="entry name" value="INNER MEMBRANE TRANSPORTER"/>
    <property type="match status" value="1"/>
</dbReference>
<organism evidence="9 10">
    <name type="scientific">Roseovarius tolerans</name>
    <dbReference type="NCBI Taxonomy" id="74031"/>
    <lineage>
        <taxon>Bacteria</taxon>
        <taxon>Pseudomonadati</taxon>
        <taxon>Pseudomonadota</taxon>
        <taxon>Alphaproteobacteria</taxon>
        <taxon>Rhodobacterales</taxon>
        <taxon>Roseobacteraceae</taxon>
        <taxon>Roseovarius</taxon>
    </lineage>
</organism>
<feature type="domain" description="EamA" evidence="8">
    <location>
        <begin position="27"/>
        <end position="175"/>
    </location>
</feature>
<feature type="transmembrane region" description="Helical" evidence="7">
    <location>
        <begin position="252"/>
        <end position="271"/>
    </location>
</feature>
<keyword evidence="3 7" id="KW-0812">Transmembrane</keyword>
<dbReference type="InterPro" id="IPR050638">
    <property type="entry name" value="AA-Vitamin_Transporters"/>
</dbReference>
<evidence type="ECO:0000256" key="1">
    <source>
        <dbReference type="ARBA" id="ARBA00004141"/>
    </source>
</evidence>
<feature type="transmembrane region" description="Helical" evidence="7">
    <location>
        <begin position="64"/>
        <end position="86"/>
    </location>
</feature>
<protein>
    <submittedName>
        <fullName evidence="9">Permease of the drug/metabolite transporter (DMT) superfamily</fullName>
    </submittedName>
</protein>
<dbReference type="RefSeq" id="WP_244888481.1">
    <property type="nucleotide sequence ID" value="NZ_FOBO01000004.1"/>
</dbReference>
<dbReference type="EMBL" id="FOBO01000004">
    <property type="protein sequence ID" value="SEM41024.1"/>
    <property type="molecule type" value="Genomic_DNA"/>
</dbReference>
<dbReference type="InterPro" id="IPR037185">
    <property type="entry name" value="EmrE-like"/>
</dbReference>
<comment type="similarity">
    <text evidence="2">Belongs to the EamA transporter family.</text>
</comment>
<sequence length="411" mass="44419">MQNAISLRRPITTDICLAIRRLPMASWGLICAWTAVLIYAASNSIVALLVDIGEANPVDQGRNAITYMNLLLLGSLLSVIPMVFLFRRDWTRANIARLTRRDWRMLTLSAFLSSALTPGLFFYALAHTSVTNVVLVSRIEPPLFLLAAWLVLNERVCRRTMTAGLIALTGAVVMIGSRDGGGVGALGTGEWATVAATLSYVASTLVTRVSLRDIPLGIFSIYRTVVGAAIYFVLVSALYGPQVFRDILSPLLWQWIWLYAGVVIVLGQLAWNMALKHARASELSLATSFSPLAAILIAMVLLGETAGPGLIPGAALIVLAIAIGNGLFSRQRTALIDHGVATNDRERHTPFAWSPQSHVRPQWAQLIPPPSHPTASQLAESRHGAPTGAYPPWTLSTAPPRLPWSRPALGG</sequence>
<evidence type="ECO:0000256" key="4">
    <source>
        <dbReference type="ARBA" id="ARBA00022989"/>
    </source>
</evidence>
<dbReference type="InterPro" id="IPR000620">
    <property type="entry name" value="EamA_dom"/>
</dbReference>
<keyword evidence="5 7" id="KW-0472">Membrane</keyword>
<evidence type="ECO:0000256" key="3">
    <source>
        <dbReference type="ARBA" id="ARBA00022692"/>
    </source>
</evidence>
<evidence type="ECO:0000256" key="7">
    <source>
        <dbReference type="SAM" id="Phobius"/>
    </source>
</evidence>
<reference evidence="9 10" key="1">
    <citation type="submission" date="2016-10" db="EMBL/GenBank/DDBJ databases">
        <authorList>
            <person name="de Groot N.N."/>
        </authorList>
    </citation>
    <scope>NUCLEOTIDE SEQUENCE [LARGE SCALE GENOMIC DNA]</scope>
    <source>
        <strain evidence="9 10">DSM 11457</strain>
    </source>
</reference>
<dbReference type="AlphaFoldDB" id="A0A1H7Y570"/>
<feature type="transmembrane region" description="Helical" evidence="7">
    <location>
        <begin position="221"/>
        <end position="240"/>
    </location>
</feature>
<feature type="transmembrane region" description="Helical" evidence="7">
    <location>
        <begin position="309"/>
        <end position="328"/>
    </location>
</feature>
<proteinExistence type="inferred from homology"/>
<feature type="transmembrane region" description="Helical" evidence="7">
    <location>
        <begin position="27"/>
        <end position="52"/>
    </location>
</feature>
<evidence type="ECO:0000256" key="6">
    <source>
        <dbReference type="SAM" id="MobiDB-lite"/>
    </source>
</evidence>
<dbReference type="Proteomes" id="UP000182160">
    <property type="component" value="Unassembled WGS sequence"/>
</dbReference>
<feature type="transmembrane region" description="Helical" evidence="7">
    <location>
        <begin position="132"/>
        <end position="152"/>
    </location>
</feature>